<dbReference type="UniPathway" id="UPA00253"/>
<evidence type="ECO:0000256" key="3">
    <source>
        <dbReference type="ARBA" id="ARBA00022741"/>
    </source>
</evidence>
<keyword evidence="4 6" id="KW-0067">ATP-binding</keyword>
<feature type="domain" description="NAD/GMP synthase" evidence="8">
    <location>
        <begin position="36"/>
        <end position="279"/>
    </location>
</feature>
<evidence type="ECO:0000256" key="5">
    <source>
        <dbReference type="ARBA" id="ARBA00023027"/>
    </source>
</evidence>
<dbReference type="GO" id="GO:0003952">
    <property type="term" value="F:NAD+ synthase (glutamine-hydrolyzing) activity"/>
    <property type="evidence" value="ECO:0007669"/>
    <property type="project" value="InterPro"/>
</dbReference>
<dbReference type="EC" id="6.3.1.5" evidence="7"/>
<protein>
    <recommendedName>
        <fullName evidence="7">NH(3)-dependent NAD(+) synthetase</fullName>
        <ecNumber evidence="7">6.3.1.5</ecNumber>
    </recommendedName>
</protein>
<gene>
    <name evidence="9" type="ORF">UW44_C0003G0110</name>
</gene>
<keyword evidence="5 6" id="KW-0520">NAD</keyword>
<comment type="pathway">
    <text evidence="1">Cofactor biosynthesis; NAD(+) biosynthesis.</text>
</comment>
<accession>A0A0G1K7J4</accession>
<dbReference type="Pfam" id="PF02540">
    <property type="entry name" value="NAD_synthase"/>
    <property type="match status" value="1"/>
</dbReference>
<dbReference type="EMBL" id="LCIH01000003">
    <property type="protein sequence ID" value="KKT52267.1"/>
    <property type="molecule type" value="Genomic_DNA"/>
</dbReference>
<comment type="similarity">
    <text evidence="6">Belongs to the NAD synthetase family.</text>
</comment>
<comment type="catalytic activity">
    <reaction evidence="7">
        <text>deamido-NAD(+) + NH4(+) + ATP = AMP + diphosphate + NAD(+) + H(+)</text>
        <dbReference type="Rhea" id="RHEA:21188"/>
        <dbReference type="ChEBI" id="CHEBI:15378"/>
        <dbReference type="ChEBI" id="CHEBI:28938"/>
        <dbReference type="ChEBI" id="CHEBI:30616"/>
        <dbReference type="ChEBI" id="CHEBI:33019"/>
        <dbReference type="ChEBI" id="CHEBI:57540"/>
        <dbReference type="ChEBI" id="CHEBI:58437"/>
        <dbReference type="ChEBI" id="CHEBI:456215"/>
        <dbReference type="EC" id="6.3.1.5"/>
    </reaction>
</comment>
<dbReference type="NCBIfam" id="TIGR00552">
    <property type="entry name" value="nadE"/>
    <property type="match status" value="1"/>
</dbReference>
<keyword evidence="2 6" id="KW-0436">Ligase</keyword>
<dbReference type="CDD" id="cd00553">
    <property type="entry name" value="NAD_synthase"/>
    <property type="match status" value="1"/>
</dbReference>
<keyword evidence="3 6" id="KW-0547">Nucleotide-binding</keyword>
<dbReference type="SUPFAM" id="SSF52402">
    <property type="entry name" value="Adenine nucleotide alpha hydrolases-like"/>
    <property type="match status" value="1"/>
</dbReference>
<evidence type="ECO:0000313" key="10">
    <source>
        <dbReference type="Proteomes" id="UP000034006"/>
    </source>
</evidence>
<dbReference type="InterPro" id="IPR014729">
    <property type="entry name" value="Rossmann-like_a/b/a_fold"/>
</dbReference>
<dbReference type="GO" id="GO:0008795">
    <property type="term" value="F:NAD+ synthase activity"/>
    <property type="evidence" value="ECO:0007669"/>
    <property type="project" value="UniProtKB-EC"/>
</dbReference>
<evidence type="ECO:0000313" key="9">
    <source>
        <dbReference type="EMBL" id="KKT52267.1"/>
    </source>
</evidence>
<dbReference type="GO" id="GO:0009435">
    <property type="term" value="P:NAD+ biosynthetic process"/>
    <property type="evidence" value="ECO:0007669"/>
    <property type="project" value="UniProtKB-UniPathway"/>
</dbReference>
<name>A0A0G1K7J4_9BACT</name>
<dbReference type="GO" id="GO:0004359">
    <property type="term" value="F:glutaminase activity"/>
    <property type="evidence" value="ECO:0007669"/>
    <property type="project" value="InterPro"/>
</dbReference>
<evidence type="ECO:0000259" key="8">
    <source>
        <dbReference type="Pfam" id="PF02540"/>
    </source>
</evidence>
<dbReference type="GO" id="GO:0005524">
    <property type="term" value="F:ATP binding"/>
    <property type="evidence" value="ECO:0007669"/>
    <property type="project" value="UniProtKB-KW"/>
</dbReference>
<sequence>MKIYNLQTDKDLVPELKEVLEHLRQERNFDESYYLKKKVGLLNDYMREFSLKSCVVAVSGGIDSAVTLGIVHSASKEPNSPIKKIVPVFLPVFSKESASNQESTVDRGLDLVNHFGLTPAKVDLTQCHALMKKTVDSAMRFTGAGWASGQLVSYMRTPALYYITSLLSEMSLPGILCGTTNRDEGAYIGYFGKASDGLVDVQIISDIHKSEVYRMAKILDLPKSVIDAIPSGDMYDARPDEEVFGATYDFVELYMLYLSLNSPETKSHLRRGWSQAAIDQFELLSSRLESMHSYNKHKYLGKNPSVHFDIYERFVPGGWMD</sequence>
<evidence type="ECO:0000256" key="7">
    <source>
        <dbReference type="RuleBase" id="RU003812"/>
    </source>
</evidence>
<dbReference type="Proteomes" id="UP000034006">
    <property type="component" value="Unassembled WGS sequence"/>
</dbReference>
<evidence type="ECO:0000256" key="4">
    <source>
        <dbReference type="ARBA" id="ARBA00022840"/>
    </source>
</evidence>
<reference evidence="9 10" key="1">
    <citation type="journal article" date="2015" name="Nature">
        <title>rRNA introns, odd ribosomes, and small enigmatic genomes across a large radiation of phyla.</title>
        <authorList>
            <person name="Brown C.T."/>
            <person name="Hug L.A."/>
            <person name="Thomas B.C."/>
            <person name="Sharon I."/>
            <person name="Castelle C.J."/>
            <person name="Singh A."/>
            <person name="Wilkins M.J."/>
            <person name="Williams K.H."/>
            <person name="Banfield J.F."/>
        </authorList>
    </citation>
    <scope>NUCLEOTIDE SEQUENCE [LARGE SCALE GENOMIC DNA]</scope>
</reference>
<dbReference type="InterPro" id="IPR022310">
    <property type="entry name" value="NAD/GMP_synthase"/>
</dbReference>
<comment type="caution">
    <text evidence="9">The sequence shown here is derived from an EMBL/GenBank/DDBJ whole genome shotgun (WGS) entry which is preliminary data.</text>
</comment>
<organism evidence="9 10">
    <name type="scientific">Candidatus Collierbacteria bacterium GW2011_GWB2_44_22</name>
    <dbReference type="NCBI Taxonomy" id="1618387"/>
    <lineage>
        <taxon>Bacteria</taxon>
        <taxon>Candidatus Collieribacteriota</taxon>
    </lineage>
</organism>
<evidence type="ECO:0000256" key="6">
    <source>
        <dbReference type="RuleBase" id="RU003811"/>
    </source>
</evidence>
<dbReference type="Gene3D" id="3.40.50.620">
    <property type="entry name" value="HUPs"/>
    <property type="match status" value="1"/>
</dbReference>
<proteinExistence type="inferred from homology"/>
<dbReference type="PANTHER" id="PTHR23090">
    <property type="entry name" value="NH 3 /GLUTAMINE-DEPENDENT NAD + SYNTHETASE"/>
    <property type="match status" value="1"/>
</dbReference>
<dbReference type="InterPro" id="IPR003694">
    <property type="entry name" value="NAD_synthase"/>
</dbReference>
<dbReference type="AlphaFoldDB" id="A0A0G1K7J4"/>
<dbReference type="PANTHER" id="PTHR23090:SF9">
    <property type="entry name" value="GLUTAMINE-DEPENDENT NAD(+) SYNTHETASE"/>
    <property type="match status" value="1"/>
</dbReference>
<dbReference type="STRING" id="1618387.UW44_C0003G0110"/>
<dbReference type="GO" id="GO:0005737">
    <property type="term" value="C:cytoplasm"/>
    <property type="evidence" value="ECO:0007669"/>
    <property type="project" value="InterPro"/>
</dbReference>
<evidence type="ECO:0000256" key="1">
    <source>
        <dbReference type="ARBA" id="ARBA00004790"/>
    </source>
</evidence>
<evidence type="ECO:0000256" key="2">
    <source>
        <dbReference type="ARBA" id="ARBA00022598"/>
    </source>
</evidence>